<dbReference type="PANTHER" id="PTHR47197:SF3">
    <property type="entry name" value="DIHYDRO-HEME D1 DEHYDROGENASE"/>
    <property type="match status" value="1"/>
</dbReference>
<dbReference type="InterPro" id="IPR051200">
    <property type="entry name" value="Host-pathogen_enzymatic-act"/>
</dbReference>
<dbReference type="AlphaFoldDB" id="A0A6J6NNC0"/>
<dbReference type="PANTHER" id="PTHR47197">
    <property type="entry name" value="PROTEIN NIRF"/>
    <property type="match status" value="1"/>
</dbReference>
<proteinExistence type="predicted"/>
<gene>
    <name evidence="2" type="ORF">UFOPK2579_00202</name>
</gene>
<dbReference type="SUPFAM" id="SSF51004">
    <property type="entry name" value="C-terminal (heme d1) domain of cytochrome cd1-nitrite reductase"/>
    <property type="match status" value="1"/>
</dbReference>
<reference evidence="2" key="1">
    <citation type="submission" date="2020-05" db="EMBL/GenBank/DDBJ databases">
        <authorList>
            <person name="Chiriac C."/>
            <person name="Salcher M."/>
            <person name="Ghai R."/>
            <person name="Kavagutti S V."/>
        </authorList>
    </citation>
    <scope>NUCLEOTIDE SEQUENCE</scope>
</reference>
<dbReference type="PROSITE" id="PS51257">
    <property type="entry name" value="PROKAR_LIPOPROTEIN"/>
    <property type="match status" value="1"/>
</dbReference>
<name>A0A6J6NNC0_9ZZZZ</name>
<evidence type="ECO:0000313" key="2">
    <source>
        <dbReference type="EMBL" id="CAB4687656.1"/>
    </source>
</evidence>
<feature type="compositionally biased region" description="Low complexity" evidence="1">
    <location>
        <begin position="29"/>
        <end position="47"/>
    </location>
</feature>
<accession>A0A6J6NNC0</accession>
<dbReference type="Gene3D" id="2.130.10.10">
    <property type="entry name" value="YVTN repeat-like/Quinoprotein amine dehydrogenase"/>
    <property type="match status" value="1"/>
</dbReference>
<dbReference type="InterPro" id="IPR015943">
    <property type="entry name" value="WD40/YVTN_repeat-like_dom_sf"/>
</dbReference>
<sequence length="338" mass="34678">MRILRGTTLMGLALLVATTVSACAGDTDSSPPAATPSASASSAAVAPDGVDVTQLEESPVGLLRVGDEVWATLPLADAVRTEGGVQVPVGSTPLRLAQTASGVWVSLIRDGAVAQIDPDTDEITRTVRLPRGSEPEGLVADGSSLWIVDQAGDRILEIDAATGQRRRTVPVADGPRLVTREGRHIAVSAFVAGTVTVFTVAPCAASCPAPTDRRDLSLPDCFGPQGVTFAGGLLWVACTTSDAVYGVDVARDRVVVTVPLDGADAVFTLGDTVLAVGQVGPTVVAIDAATREAGAPVVLDSGGAVRENVDLVAVEDTVVVSHPELRRLYDVPLTLLVP</sequence>
<organism evidence="2">
    <name type="scientific">freshwater metagenome</name>
    <dbReference type="NCBI Taxonomy" id="449393"/>
    <lineage>
        <taxon>unclassified sequences</taxon>
        <taxon>metagenomes</taxon>
        <taxon>ecological metagenomes</taxon>
    </lineage>
</organism>
<protein>
    <submittedName>
        <fullName evidence="2">Unannotated protein</fullName>
    </submittedName>
</protein>
<feature type="region of interest" description="Disordered" evidence="1">
    <location>
        <begin position="25"/>
        <end position="47"/>
    </location>
</feature>
<dbReference type="EMBL" id="CAEZXR010000012">
    <property type="protein sequence ID" value="CAB4687656.1"/>
    <property type="molecule type" value="Genomic_DNA"/>
</dbReference>
<evidence type="ECO:0000256" key="1">
    <source>
        <dbReference type="SAM" id="MobiDB-lite"/>
    </source>
</evidence>
<dbReference type="InterPro" id="IPR011048">
    <property type="entry name" value="Haem_d1_sf"/>
</dbReference>